<feature type="transmembrane region" description="Helical" evidence="1">
    <location>
        <begin position="38"/>
        <end position="59"/>
    </location>
</feature>
<name>A0A8S4AVW6_9TELE</name>
<keyword evidence="1" id="KW-0812">Transmembrane</keyword>
<evidence type="ECO:0000256" key="2">
    <source>
        <dbReference type="SAM" id="SignalP"/>
    </source>
</evidence>
<comment type="caution">
    <text evidence="3">The sequence shown here is derived from an EMBL/GenBank/DDBJ whole genome shotgun (WGS) entry which is preliminary data.</text>
</comment>
<accession>A0A8S4AVW6</accession>
<sequence>MRASQMCGSLSAFIRAIFIIECLPTVVRGDGPDPEEPLDLTFVLIGVGIGLLFVAAFILSKFCLIRKQAFGKQDCGMKRPSEPNMVILKHLSQSQHSAEVVSSDMQG</sequence>
<evidence type="ECO:0000256" key="1">
    <source>
        <dbReference type="SAM" id="Phobius"/>
    </source>
</evidence>
<keyword evidence="2" id="KW-0732">Signal</keyword>
<dbReference type="EMBL" id="CAJRST010010001">
    <property type="protein sequence ID" value="CAG5910030.1"/>
    <property type="molecule type" value="Genomic_DNA"/>
</dbReference>
<reference evidence="3" key="1">
    <citation type="submission" date="2021-05" db="EMBL/GenBank/DDBJ databases">
        <authorList>
            <person name="Tigano A."/>
        </authorList>
    </citation>
    <scope>NUCLEOTIDE SEQUENCE</scope>
</reference>
<feature type="signal peptide" evidence="2">
    <location>
        <begin position="1"/>
        <end position="29"/>
    </location>
</feature>
<dbReference type="OrthoDB" id="9450584at2759"/>
<keyword evidence="1" id="KW-1133">Transmembrane helix</keyword>
<feature type="chain" id="PRO_5035778418" evidence="2">
    <location>
        <begin position="30"/>
        <end position="107"/>
    </location>
</feature>
<dbReference type="Proteomes" id="UP000677803">
    <property type="component" value="Unassembled WGS sequence"/>
</dbReference>
<proteinExistence type="predicted"/>
<dbReference type="AlphaFoldDB" id="A0A8S4AVW6"/>
<gene>
    <name evidence="3" type="ORF">MMEN_LOCUS9820</name>
</gene>
<keyword evidence="1" id="KW-0472">Membrane</keyword>
<protein>
    <submittedName>
        <fullName evidence="3">(Atlantic silverside) hypothetical protein</fullName>
    </submittedName>
</protein>
<keyword evidence="4" id="KW-1185">Reference proteome</keyword>
<organism evidence="3 4">
    <name type="scientific">Menidia menidia</name>
    <name type="common">Atlantic silverside</name>
    <dbReference type="NCBI Taxonomy" id="238744"/>
    <lineage>
        <taxon>Eukaryota</taxon>
        <taxon>Metazoa</taxon>
        <taxon>Chordata</taxon>
        <taxon>Craniata</taxon>
        <taxon>Vertebrata</taxon>
        <taxon>Euteleostomi</taxon>
        <taxon>Actinopterygii</taxon>
        <taxon>Neopterygii</taxon>
        <taxon>Teleostei</taxon>
        <taxon>Neoteleostei</taxon>
        <taxon>Acanthomorphata</taxon>
        <taxon>Ovalentaria</taxon>
        <taxon>Atherinomorphae</taxon>
        <taxon>Atheriniformes</taxon>
        <taxon>Atherinopsidae</taxon>
        <taxon>Menidiinae</taxon>
        <taxon>Menidia</taxon>
    </lineage>
</organism>
<evidence type="ECO:0000313" key="4">
    <source>
        <dbReference type="Proteomes" id="UP000677803"/>
    </source>
</evidence>
<evidence type="ECO:0000313" key="3">
    <source>
        <dbReference type="EMBL" id="CAG5910030.1"/>
    </source>
</evidence>